<dbReference type="RefSeq" id="WP_182530598.1">
    <property type="nucleotide sequence ID" value="NZ_JACGXL010000002.1"/>
</dbReference>
<protein>
    <recommendedName>
        <fullName evidence="3">Sulfotransferase domain-containing protein</fullName>
    </recommendedName>
</protein>
<evidence type="ECO:0000313" key="2">
    <source>
        <dbReference type="Proteomes" id="UP000550401"/>
    </source>
</evidence>
<dbReference type="SUPFAM" id="SSF52540">
    <property type="entry name" value="P-loop containing nucleoside triphosphate hydrolases"/>
    <property type="match status" value="1"/>
</dbReference>
<evidence type="ECO:0000313" key="1">
    <source>
        <dbReference type="EMBL" id="MBA8887539.1"/>
    </source>
</evidence>
<dbReference type="Gene3D" id="3.40.50.300">
    <property type="entry name" value="P-loop containing nucleotide triphosphate hydrolases"/>
    <property type="match status" value="1"/>
</dbReference>
<organism evidence="1 2">
    <name type="scientific">Dokdonella fugitiva</name>
    <dbReference type="NCBI Taxonomy" id="328517"/>
    <lineage>
        <taxon>Bacteria</taxon>
        <taxon>Pseudomonadati</taxon>
        <taxon>Pseudomonadota</taxon>
        <taxon>Gammaproteobacteria</taxon>
        <taxon>Lysobacterales</taxon>
        <taxon>Rhodanobacteraceae</taxon>
        <taxon>Dokdonella</taxon>
    </lineage>
</organism>
<name>A0A839F0X2_9GAMM</name>
<evidence type="ECO:0008006" key="3">
    <source>
        <dbReference type="Google" id="ProtNLM"/>
    </source>
</evidence>
<dbReference type="AlphaFoldDB" id="A0A839F0X2"/>
<gene>
    <name evidence="1" type="ORF">FHW12_001753</name>
</gene>
<dbReference type="EMBL" id="JACGXL010000002">
    <property type="protein sequence ID" value="MBA8887539.1"/>
    <property type="molecule type" value="Genomic_DNA"/>
</dbReference>
<sequence>MHDLTRFHAVPDRPGYDRYTIEIASPELPCGASWLANCLIELGVPAWKPWGSDDATHWATGDDGSHRYVGGDNGWSRLLPALRDGRTLRFRAGACVRVHHVWPGVYPAAARRVLFVRDPCDALYSDWRRHLAHAGTTPDFRAYCNARYFHYPLSRRDYLRVFLRSWRHEAERSDIRVVRFEDYRADALATLAGVAAWLGLDTTPGELARAADASSVERVKAEDRRLLGLGVVDRTLLRGEPPGESTRELDAPTIAWLRGAFADVDDWLGYATGASPVAERPCDDGLHEAVIGALHAAGIPLARSDRLALVLRDALAGVTRTDA</sequence>
<reference evidence="1 2" key="1">
    <citation type="submission" date="2020-07" db="EMBL/GenBank/DDBJ databases">
        <title>Genomic Encyclopedia of Type Strains, Phase IV (KMG-V): Genome sequencing to study the core and pangenomes of soil and plant-associated prokaryotes.</title>
        <authorList>
            <person name="Whitman W."/>
        </authorList>
    </citation>
    <scope>NUCLEOTIDE SEQUENCE [LARGE SCALE GENOMIC DNA]</scope>
    <source>
        <strain evidence="1 2">RH2WT43</strain>
    </source>
</reference>
<dbReference type="Proteomes" id="UP000550401">
    <property type="component" value="Unassembled WGS sequence"/>
</dbReference>
<accession>A0A839F0X2</accession>
<comment type="caution">
    <text evidence="1">The sequence shown here is derived from an EMBL/GenBank/DDBJ whole genome shotgun (WGS) entry which is preliminary data.</text>
</comment>
<proteinExistence type="predicted"/>
<keyword evidence="2" id="KW-1185">Reference proteome</keyword>
<dbReference type="InterPro" id="IPR027417">
    <property type="entry name" value="P-loop_NTPase"/>
</dbReference>